<protein>
    <recommendedName>
        <fullName evidence="3">Peptidase M12B domain-containing protein</fullName>
    </recommendedName>
</protein>
<dbReference type="InterPro" id="IPR024079">
    <property type="entry name" value="MetalloPept_cat_dom_sf"/>
</dbReference>
<dbReference type="EMBL" id="VOOR01000067">
    <property type="protein sequence ID" value="TXB61314.1"/>
    <property type="molecule type" value="Genomic_DNA"/>
</dbReference>
<dbReference type="InterPro" id="IPR013783">
    <property type="entry name" value="Ig-like_fold"/>
</dbReference>
<evidence type="ECO:0000256" key="1">
    <source>
        <dbReference type="SAM" id="MobiDB-lite"/>
    </source>
</evidence>
<keyword evidence="5" id="KW-1185">Reference proteome</keyword>
<feature type="non-terminal residue" evidence="4">
    <location>
        <position position="563"/>
    </location>
</feature>
<evidence type="ECO:0000313" key="4">
    <source>
        <dbReference type="EMBL" id="TXB61314.1"/>
    </source>
</evidence>
<reference evidence="4 5" key="1">
    <citation type="submission" date="2019-08" db="EMBL/GenBank/DDBJ databases">
        <title>Genome of Phaeodactylibacter luteus.</title>
        <authorList>
            <person name="Bowman J.P."/>
        </authorList>
    </citation>
    <scope>NUCLEOTIDE SEQUENCE [LARGE SCALE GENOMIC DNA]</scope>
    <source>
        <strain evidence="4 5">KCTC 42180</strain>
    </source>
</reference>
<dbReference type="Gene3D" id="2.60.40.10">
    <property type="entry name" value="Immunoglobulins"/>
    <property type="match status" value="1"/>
</dbReference>
<proteinExistence type="predicted"/>
<dbReference type="AlphaFoldDB" id="A0A5C6RGY0"/>
<dbReference type="PANTHER" id="PTHR11905:SF159">
    <property type="entry name" value="ADAM METALLOPROTEASE"/>
    <property type="match status" value="1"/>
</dbReference>
<evidence type="ECO:0000256" key="2">
    <source>
        <dbReference type="SAM" id="SignalP"/>
    </source>
</evidence>
<gene>
    <name evidence="4" type="ORF">FRY97_19830</name>
</gene>
<feature type="signal peptide" evidence="2">
    <location>
        <begin position="1"/>
        <end position="23"/>
    </location>
</feature>
<feature type="domain" description="Peptidase M12B" evidence="3">
    <location>
        <begin position="223"/>
        <end position="412"/>
    </location>
</feature>
<comment type="caution">
    <text evidence="4">The sequence shown here is derived from an EMBL/GenBank/DDBJ whole genome shotgun (WGS) entry which is preliminary data.</text>
</comment>
<name>A0A5C6RGY0_9BACT</name>
<dbReference type="SUPFAM" id="SSF55486">
    <property type="entry name" value="Metalloproteases ('zincins'), catalytic domain"/>
    <property type="match status" value="1"/>
</dbReference>
<dbReference type="GO" id="GO:0006508">
    <property type="term" value="P:proteolysis"/>
    <property type="evidence" value="ECO:0007669"/>
    <property type="project" value="InterPro"/>
</dbReference>
<feature type="chain" id="PRO_5022699039" description="Peptidase M12B domain-containing protein" evidence="2">
    <location>
        <begin position="24"/>
        <end position="563"/>
    </location>
</feature>
<dbReference type="Proteomes" id="UP000321580">
    <property type="component" value="Unassembled WGS sequence"/>
</dbReference>
<dbReference type="InterPro" id="IPR001590">
    <property type="entry name" value="Peptidase_M12B"/>
</dbReference>
<accession>A0A5C6RGY0</accession>
<dbReference type="PROSITE" id="PS50215">
    <property type="entry name" value="ADAM_MEPRO"/>
    <property type="match status" value="1"/>
</dbReference>
<evidence type="ECO:0000259" key="3">
    <source>
        <dbReference type="PROSITE" id="PS50215"/>
    </source>
</evidence>
<feature type="region of interest" description="Disordered" evidence="1">
    <location>
        <begin position="541"/>
        <end position="563"/>
    </location>
</feature>
<dbReference type="RefSeq" id="WP_211356932.1">
    <property type="nucleotide sequence ID" value="NZ_VOOR01000067.1"/>
</dbReference>
<evidence type="ECO:0000313" key="5">
    <source>
        <dbReference type="Proteomes" id="UP000321580"/>
    </source>
</evidence>
<dbReference type="Pfam" id="PF13688">
    <property type="entry name" value="Reprolysin_5"/>
    <property type="match status" value="1"/>
</dbReference>
<organism evidence="4 5">
    <name type="scientific">Phaeodactylibacter luteus</name>
    <dbReference type="NCBI Taxonomy" id="1564516"/>
    <lineage>
        <taxon>Bacteria</taxon>
        <taxon>Pseudomonadati</taxon>
        <taxon>Bacteroidota</taxon>
        <taxon>Saprospiria</taxon>
        <taxon>Saprospirales</taxon>
        <taxon>Haliscomenobacteraceae</taxon>
        <taxon>Phaeodactylibacter</taxon>
    </lineage>
</organism>
<sequence>MKTLTLWLSLYMMCAWYSPHLFAQKTTPIQAQLLQYQPALKAAPFSPLVQPLPGETVEKMGVSAALSDAGLMKLSAPVLEQLRSSRPDVLKLKLPAPGGKTLTLLLYRADVLRPGFLARLGSQERGEESGWTPGVYYWGGVEGRPGSLAALALNTEEVMGLLSLEGGNYTLGALEGRGEGVHALFAEADMRFAPDFDCMVDDEEHFIGSRPQVGQQRMANPDNCVGMYVEIDNSLVQAKGGPSQAMDYVAGAFSQVAAVYANESVNLQISELVAWDVADPYNGPSTSNFLVQFRDELGGDFNGDLAHLVGTQGSGGIAYLDVLCNGFYSVGYSDINLSYNAVPAYSWTVNVLAHEIGHNLGSRHTHACVWNGNNTPLDCCGYASGYEEASTCGANYSCNTPLPDVGTVMSYCHITSGVGISLNPANGGGFGQQPGDLIRDKVYNAFCLSSCGDGPVNDAALTGVVVPNGAYCSGSLSPRVTLQNVGAQPLQQVTINYQIDEGVVNTYAWSGNLSQGAATSVSLPVVAFGIGGHTFEAWVSSPNGTTDDNPANDNASSFFTRLA</sequence>
<keyword evidence="2" id="KW-0732">Signal</keyword>
<dbReference type="PANTHER" id="PTHR11905">
    <property type="entry name" value="ADAM A DISINTEGRIN AND METALLOPROTEASE DOMAIN"/>
    <property type="match status" value="1"/>
</dbReference>
<dbReference type="Gene3D" id="3.40.390.10">
    <property type="entry name" value="Collagenase (Catalytic Domain)"/>
    <property type="match status" value="1"/>
</dbReference>
<dbReference type="GO" id="GO:0004222">
    <property type="term" value="F:metalloendopeptidase activity"/>
    <property type="evidence" value="ECO:0007669"/>
    <property type="project" value="InterPro"/>
</dbReference>